<feature type="region of interest" description="Disordered" evidence="1">
    <location>
        <begin position="42"/>
        <end position="63"/>
    </location>
</feature>
<dbReference type="Proteomes" id="UP000823775">
    <property type="component" value="Unassembled WGS sequence"/>
</dbReference>
<evidence type="ECO:0000313" key="3">
    <source>
        <dbReference type="Proteomes" id="UP000823775"/>
    </source>
</evidence>
<sequence>FKRKEYVKGNAAYSVQDENATVNHHQQQPTFNYGMNTNLIFSKGDEDGKQVQDGSQNLESWSS</sequence>
<reference evidence="2 3" key="1">
    <citation type="journal article" date="2021" name="BMC Genomics">
        <title>Datura genome reveals duplications of psychoactive alkaloid biosynthetic genes and high mutation rate following tissue culture.</title>
        <authorList>
            <person name="Rajewski A."/>
            <person name="Carter-House D."/>
            <person name="Stajich J."/>
            <person name="Litt A."/>
        </authorList>
    </citation>
    <scope>NUCLEOTIDE SEQUENCE [LARGE SCALE GENOMIC DNA]</scope>
    <source>
        <strain evidence="2">AR-01</strain>
    </source>
</reference>
<dbReference type="EMBL" id="JACEIK010025982">
    <property type="protein sequence ID" value="MCE5166547.1"/>
    <property type="molecule type" value="Genomic_DNA"/>
</dbReference>
<gene>
    <name evidence="2" type="ORF">HAX54_021626</name>
</gene>
<proteinExistence type="predicted"/>
<accession>A0ABS8Y577</accession>
<comment type="caution">
    <text evidence="2">The sequence shown here is derived from an EMBL/GenBank/DDBJ whole genome shotgun (WGS) entry which is preliminary data.</text>
</comment>
<feature type="compositionally biased region" description="Polar residues" evidence="1">
    <location>
        <begin position="52"/>
        <end position="63"/>
    </location>
</feature>
<evidence type="ECO:0000256" key="1">
    <source>
        <dbReference type="SAM" id="MobiDB-lite"/>
    </source>
</evidence>
<organism evidence="2 3">
    <name type="scientific">Datura stramonium</name>
    <name type="common">Jimsonweed</name>
    <name type="synonym">Common thornapple</name>
    <dbReference type="NCBI Taxonomy" id="4076"/>
    <lineage>
        <taxon>Eukaryota</taxon>
        <taxon>Viridiplantae</taxon>
        <taxon>Streptophyta</taxon>
        <taxon>Embryophyta</taxon>
        <taxon>Tracheophyta</taxon>
        <taxon>Spermatophyta</taxon>
        <taxon>Magnoliopsida</taxon>
        <taxon>eudicotyledons</taxon>
        <taxon>Gunneridae</taxon>
        <taxon>Pentapetalae</taxon>
        <taxon>asterids</taxon>
        <taxon>lamiids</taxon>
        <taxon>Solanales</taxon>
        <taxon>Solanaceae</taxon>
        <taxon>Solanoideae</taxon>
        <taxon>Datureae</taxon>
        <taxon>Datura</taxon>
    </lineage>
</organism>
<feature type="non-terminal residue" evidence="2">
    <location>
        <position position="1"/>
    </location>
</feature>
<name>A0ABS8Y577_DATST</name>
<evidence type="ECO:0000313" key="2">
    <source>
        <dbReference type="EMBL" id="MCE5166547.1"/>
    </source>
</evidence>
<keyword evidence="3" id="KW-1185">Reference proteome</keyword>
<protein>
    <submittedName>
        <fullName evidence="2">Uncharacterized protein</fullName>
    </submittedName>
</protein>